<dbReference type="Proteomes" id="UP000051326">
    <property type="component" value="Unassembled WGS sequence"/>
</dbReference>
<dbReference type="InterPro" id="IPR034746">
    <property type="entry name" value="POTRA"/>
</dbReference>
<organism evidence="12 13">
    <name type="scientific">Leisingera aquaemixtae</name>
    <dbReference type="NCBI Taxonomy" id="1396826"/>
    <lineage>
        <taxon>Bacteria</taxon>
        <taxon>Pseudomonadati</taxon>
        <taxon>Pseudomonadota</taxon>
        <taxon>Alphaproteobacteria</taxon>
        <taxon>Rhodobacterales</taxon>
        <taxon>Roseobacteraceae</taxon>
        <taxon>Leisingera</taxon>
    </lineage>
</organism>
<evidence type="ECO:0000256" key="7">
    <source>
        <dbReference type="ARBA" id="ARBA00023237"/>
    </source>
</evidence>
<dbReference type="PANTHER" id="PTHR12815">
    <property type="entry name" value="SORTING AND ASSEMBLY MACHINERY SAMM50 PROTEIN FAMILY MEMBER"/>
    <property type="match status" value="1"/>
</dbReference>
<reference evidence="12 13" key="1">
    <citation type="submission" date="2015-09" db="EMBL/GenBank/DDBJ databases">
        <authorList>
            <consortium name="Swine Surveillance"/>
        </authorList>
    </citation>
    <scope>NUCLEOTIDE SEQUENCE [LARGE SCALE GENOMIC DNA]</scope>
    <source>
        <strain evidence="12 13">CECT 8399</strain>
    </source>
</reference>
<dbReference type="InterPro" id="IPR023707">
    <property type="entry name" value="OM_assembly_BamA"/>
</dbReference>
<dbReference type="InterPro" id="IPR000184">
    <property type="entry name" value="Bac_surfAg_D15"/>
</dbReference>
<dbReference type="PANTHER" id="PTHR12815:SF23">
    <property type="entry name" value="OUTER MEMBRANE PROTEIN ASSEMBLY FACTOR BAMA"/>
    <property type="match status" value="1"/>
</dbReference>
<accession>A0A0P1HBC0</accession>
<evidence type="ECO:0000256" key="6">
    <source>
        <dbReference type="ARBA" id="ARBA00023136"/>
    </source>
</evidence>
<keyword evidence="4 8" id="KW-0732">Signal</keyword>
<feature type="domain" description="POTRA" evidence="11">
    <location>
        <begin position="48"/>
        <end position="115"/>
    </location>
</feature>
<keyword evidence="3 8" id="KW-0812">Transmembrane</keyword>
<dbReference type="EMBL" id="CYSR01000030">
    <property type="protein sequence ID" value="CUI00692.1"/>
    <property type="molecule type" value="Genomic_DNA"/>
</dbReference>
<dbReference type="Pfam" id="PF01103">
    <property type="entry name" value="Omp85"/>
    <property type="match status" value="1"/>
</dbReference>
<dbReference type="Pfam" id="PF07244">
    <property type="entry name" value="POTRA"/>
    <property type="match status" value="4"/>
</dbReference>
<gene>
    <name evidence="8 12" type="primary">bamA</name>
    <name evidence="12" type="ORF">PHA8399_02827</name>
</gene>
<evidence type="ECO:0000313" key="12">
    <source>
        <dbReference type="EMBL" id="CUI00692.1"/>
    </source>
</evidence>
<dbReference type="HAMAP" id="MF_01430">
    <property type="entry name" value="OM_assembly_BamA"/>
    <property type="match status" value="1"/>
</dbReference>
<evidence type="ECO:0000256" key="4">
    <source>
        <dbReference type="ARBA" id="ARBA00022729"/>
    </source>
</evidence>
<comment type="subunit">
    <text evidence="8">Part of the Bam complex.</text>
</comment>
<evidence type="ECO:0000259" key="11">
    <source>
        <dbReference type="PROSITE" id="PS51779"/>
    </source>
</evidence>
<sequence>MVWGKVTGKSCGERKSGINILYRKVSAISLAVALGYALAPLPAEAQSYRFNSVQVEGNQRIQTSTVVAYTGIERGQTVSAGELNDAYQRILDSGVFETVEIVPRGSTLVIKVTEFPTINQISFEGNRRLKDDALSDIIESAPRRVFSPSQAERDAALIAEAYSVQGRLASRVTPRIIRRSNNRVDLVFEISEGETIEVERVSFTGNRVYSDRRLRRILETKQAGLLRTFIRSDTLIEDRLEFDKQVLRDFYLSRGYVDFRVNSANAEVTQERDAVFLVVDVTEGQQFRFGNITVTSEMPEADADLFQSTLKIRPGVVYSPTLVENAIDRMEGLAVRNEIDFLRVEPRVTRNERNLTLDIEFVLTRGPRVFVERIDIEGNTTTLDRVVRQQFRSVEGDPFNPRSIRNSAERIRALGYFANADVETREGSSSDQVIVDVDVEEQPTGSLNLGGAYSVTDGFGVSVGLTENNFLGRGQRLSFNIATATESDSYVLGFTEPYLLGRELKFDLDLGLNETDSSFSEYKTKRVFFRPALTFNTGEDSSLQVRYTWDSDEMLFDDDDTNQNLAGPVIRSEIAQGEQTASAFGVTYRYDSRLTGLDPNAGFLVEIGADYAGLGGDSEYIKATTKLVAQRRIWNEEVTIRATLEAGAFQWEGGGNSRTIDRFVLTPSVMRGFEPGGIGPRDQTDGNPNGGNYNDFLGGNYYAVARFDAEFPLGLPEELGLRGGLFYDVGGLWGLQNVNTAGLNSGNGIVGRDRSFRHVVGFSLLWTTGFGPLRFNFSKALKKEDFDEEQAFDLTLQARF</sequence>
<feature type="domain" description="POTRA" evidence="11">
    <location>
        <begin position="116"/>
        <end position="193"/>
    </location>
</feature>
<keyword evidence="5 8" id="KW-0677">Repeat</keyword>
<evidence type="ECO:0000256" key="3">
    <source>
        <dbReference type="ARBA" id="ARBA00022692"/>
    </source>
</evidence>
<evidence type="ECO:0000256" key="2">
    <source>
        <dbReference type="ARBA" id="ARBA00022452"/>
    </source>
</evidence>
<dbReference type="PIRSF" id="PIRSF006076">
    <property type="entry name" value="OM_assembly_OMP85"/>
    <property type="match status" value="1"/>
</dbReference>
<dbReference type="PROSITE" id="PS51779">
    <property type="entry name" value="POTRA"/>
    <property type="match status" value="3"/>
</dbReference>
<dbReference type="RefSeq" id="WP_058286750.1">
    <property type="nucleotide sequence ID" value="NZ_CYSR01000030.1"/>
</dbReference>
<comment type="subcellular location">
    <subcellularLocation>
        <location evidence="8">Cell outer membrane</location>
    </subcellularLocation>
    <subcellularLocation>
        <location evidence="1">Membrane</location>
    </subcellularLocation>
</comment>
<dbReference type="STRING" id="1396826.PHA8399_02827"/>
<dbReference type="GO" id="GO:0043165">
    <property type="term" value="P:Gram-negative-bacterium-type cell outer membrane assembly"/>
    <property type="evidence" value="ECO:0007669"/>
    <property type="project" value="UniProtKB-UniRule"/>
</dbReference>
<dbReference type="NCBIfam" id="TIGR03303">
    <property type="entry name" value="OM_YaeT"/>
    <property type="match status" value="1"/>
</dbReference>
<dbReference type="GO" id="GO:0051205">
    <property type="term" value="P:protein insertion into membrane"/>
    <property type="evidence" value="ECO:0007669"/>
    <property type="project" value="UniProtKB-UniRule"/>
</dbReference>
<dbReference type="InterPro" id="IPR039910">
    <property type="entry name" value="D15-like"/>
</dbReference>
<evidence type="ECO:0000256" key="9">
    <source>
        <dbReference type="NCBIfam" id="TIGR03303"/>
    </source>
</evidence>
<dbReference type="InterPro" id="IPR010827">
    <property type="entry name" value="BamA/TamA_POTRA"/>
</dbReference>
<keyword evidence="7 8" id="KW-0998">Cell outer membrane</keyword>
<keyword evidence="10" id="KW-1133">Transmembrane helix</keyword>
<evidence type="ECO:0000256" key="5">
    <source>
        <dbReference type="ARBA" id="ARBA00022737"/>
    </source>
</evidence>
<dbReference type="AlphaFoldDB" id="A0A0P1HBC0"/>
<keyword evidence="2 8" id="KW-1134">Transmembrane beta strand</keyword>
<feature type="domain" description="POTRA" evidence="11">
    <location>
        <begin position="369"/>
        <end position="442"/>
    </location>
</feature>
<comment type="similarity">
    <text evidence="8">Belongs to the BamA family.</text>
</comment>
<evidence type="ECO:0000313" key="13">
    <source>
        <dbReference type="Proteomes" id="UP000051326"/>
    </source>
</evidence>
<protein>
    <recommendedName>
        <fullName evidence="8 9">Outer membrane protein assembly factor BamA</fullName>
    </recommendedName>
</protein>
<keyword evidence="6 8" id="KW-0472">Membrane</keyword>
<name>A0A0P1HBC0_9RHOB</name>
<comment type="function">
    <text evidence="8">Part of the outer membrane protein assembly complex, which is involved in assembly and insertion of beta-barrel proteins into the outer membrane.</text>
</comment>
<feature type="transmembrane region" description="Helical" evidence="10">
    <location>
        <begin position="21"/>
        <end position="39"/>
    </location>
</feature>
<evidence type="ECO:0000256" key="8">
    <source>
        <dbReference type="HAMAP-Rule" id="MF_01430"/>
    </source>
</evidence>
<dbReference type="Gene3D" id="3.10.20.310">
    <property type="entry name" value="membrane protein fhac"/>
    <property type="match status" value="5"/>
</dbReference>
<evidence type="ECO:0000256" key="1">
    <source>
        <dbReference type="ARBA" id="ARBA00004370"/>
    </source>
</evidence>
<dbReference type="GO" id="GO:0009279">
    <property type="term" value="C:cell outer membrane"/>
    <property type="evidence" value="ECO:0007669"/>
    <property type="project" value="UniProtKB-SubCell"/>
</dbReference>
<evidence type="ECO:0000256" key="10">
    <source>
        <dbReference type="SAM" id="Phobius"/>
    </source>
</evidence>
<proteinExistence type="inferred from homology"/>
<dbReference type="Gene3D" id="2.40.160.50">
    <property type="entry name" value="membrane protein fhac: a member of the omp85/tpsb transporter family"/>
    <property type="match status" value="1"/>
</dbReference>